<dbReference type="AlphaFoldDB" id="A0A8J3FDR3"/>
<name>A0A8J3FDR3_9BACI</name>
<proteinExistence type="predicted"/>
<dbReference type="InterPro" id="IPR048792">
    <property type="entry name" value="CarD_C"/>
</dbReference>
<evidence type="ECO:0000259" key="1">
    <source>
        <dbReference type="SMART" id="SM01058"/>
    </source>
</evidence>
<dbReference type="Gene3D" id="1.20.58.1290">
    <property type="entry name" value="CarD-like, C-terminal domain"/>
    <property type="match status" value="1"/>
</dbReference>
<dbReference type="InterPro" id="IPR052531">
    <property type="entry name" value="CarD-like_regulator"/>
</dbReference>
<dbReference type="PANTHER" id="PTHR38447">
    <property type="entry name" value="TRANSCRIPTION FACTOR YDEB-RELATED"/>
    <property type="match status" value="1"/>
</dbReference>
<comment type="caution">
    <text evidence="2">The sequence shown here is derived from an EMBL/GenBank/DDBJ whole genome shotgun (WGS) entry which is preliminary data.</text>
</comment>
<dbReference type="InterPro" id="IPR042215">
    <property type="entry name" value="CarD-like_C"/>
</dbReference>
<dbReference type="PANTHER" id="PTHR38447:SF1">
    <property type="entry name" value="RNA POLYMERASE-BINDING TRANSCRIPTION FACTOR CARD"/>
    <property type="match status" value="1"/>
</dbReference>
<dbReference type="Pfam" id="PF21095">
    <property type="entry name" value="CarD_C"/>
    <property type="match status" value="1"/>
</dbReference>
<dbReference type="EMBL" id="BMOF01000046">
    <property type="protein sequence ID" value="GGK05418.1"/>
    <property type="molecule type" value="Genomic_DNA"/>
</dbReference>
<dbReference type="InterPro" id="IPR036101">
    <property type="entry name" value="CarD-like/TRCF_RID_sf"/>
</dbReference>
<dbReference type="Gene3D" id="2.40.10.170">
    <property type="match status" value="1"/>
</dbReference>
<protein>
    <submittedName>
        <fullName evidence="2">CarD family transcriptional regulator</fullName>
    </submittedName>
</protein>
<reference evidence="2" key="2">
    <citation type="submission" date="2020-09" db="EMBL/GenBank/DDBJ databases">
        <authorList>
            <person name="Sun Q."/>
            <person name="Ohkuma M."/>
        </authorList>
    </citation>
    <scope>NUCLEOTIDE SEQUENCE</scope>
    <source>
        <strain evidence="2">JCM 14719</strain>
    </source>
</reference>
<evidence type="ECO:0000313" key="3">
    <source>
        <dbReference type="Proteomes" id="UP000637720"/>
    </source>
</evidence>
<sequence length="164" mass="18745">MFNVGDKVFYPMHGAGVIEAIEEREILGEKRTYYVMHIPVGNMKVMIPMNSAEKVGLREVIDEEAANRVLAILRRSDVDLSDNWNRRYRAHLDKMKSGDIFEVADVVRNLMLREREKGLSTGERRMLENARQILISELVLAKGIDEQQAAELVEACVENRETAV</sequence>
<keyword evidence="3" id="KW-1185">Reference proteome</keyword>
<gene>
    <name evidence="2" type="ORF">GCM10007043_19290</name>
</gene>
<dbReference type="Pfam" id="PF02559">
    <property type="entry name" value="CarD_TRCF_RID"/>
    <property type="match status" value="1"/>
</dbReference>
<dbReference type="GO" id="GO:0009303">
    <property type="term" value="P:rRNA transcription"/>
    <property type="evidence" value="ECO:0007669"/>
    <property type="project" value="TreeGrafter"/>
</dbReference>
<evidence type="ECO:0000313" key="2">
    <source>
        <dbReference type="EMBL" id="GGK05418.1"/>
    </source>
</evidence>
<dbReference type="InterPro" id="IPR003711">
    <property type="entry name" value="CarD-like/TRCF_RID"/>
</dbReference>
<dbReference type="SUPFAM" id="SSF141259">
    <property type="entry name" value="CarD-like"/>
    <property type="match status" value="1"/>
</dbReference>
<feature type="domain" description="CarD-like/TRCF RNAP-interacting" evidence="1">
    <location>
        <begin position="1"/>
        <end position="111"/>
    </location>
</feature>
<reference evidence="2" key="1">
    <citation type="journal article" date="2014" name="Int. J. Syst. Evol. Microbiol.">
        <title>Complete genome sequence of Corynebacterium casei LMG S-19264T (=DSM 44701T), isolated from a smear-ripened cheese.</title>
        <authorList>
            <consortium name="US DOE Joint Genome Institute (JGI-PGF)"/>
            <person name="Walter F."/>
            <person name="Albersmeier A."/>
            <person name="Kalinowski J."/>
            <person name="Ruckert C."/>
        </authorList>
    </citation>
    <scope>NUCLEOTIDE SEQUENCE</scope>
    <source>
        <strain evidence="2">JCM 14719</strain>
    </source>
</reference>
<dbReference type="SMART" id="SM01058">
    <property type="entry name" value="CarD_TRCF"/>
    <property type="match status" value="1"/>
</dbReference>
<accession>A0A8J3FDR3</accession>
<organism evidence="2 3">
    <name type="scientific">Calditerricola satsumensis</name>
    <dbReference type="NCBI Taxonomy" id="373054"/>
    <lineage>
        <taxon>Bacteria</taxon>
        <taxon>Bacillati</taxon>
        <taxon>Bacillota</taxon>
        <taxon>Bacilli</taxon>
        <taxon>Bacillales</taxon>
        <taxon>Bacillaceae</taxon>
        <taxon>Calditerricola</taxon>
    </lineage>
</organism>
<dbReference type="Proteomes" id="UP000637720">
    <property type="component" value="Unassembled WGS sequence"/>
</dbReference>